<keyword evidence="15" id="KW-1185">Reference proteome</keyword>
<evidence type="ECO:0000256" key="11">
    <source>
        <dbReference type="ARBA" id="ARBA00023303"/>
    </source>
</evidence>
<keyword evidence="4 12" id="KW-0894">Sodium channel</keyword>
<proteinExistence type="inferred from homology"/>
<evidence type="ECO:0000256" key="8">
    <source>
        <dbReference type="ARBA" id="ARBA00023065"/>
    </source>
</evidence>
<comment type="similarity">
    <text evidence="2 12">Belongs to the amiloride-sensitive sodium channel (TC 1.A.6) family.</text>
</comment>
<evidence type="ECO:0000256" key="12">
    <source>
        <dbReference type="RuleBase" id="RU000679"/>
    </source>
</evidence>
<evidence type="ECO:0000256" key="3">
    <source>
        <dbReference type="ARBA" id="ARBA00022448"/>
    </source>
</evidence>
<dbReference type="GO" id="GO:0015280">
    <property type="term" value="F:ligand-gated sodium channel activity"/>
    <property type="evidence" value="ECO:0007669"/>
    <property type="project" value="TreeGrafter"/>
</dbReference>
<evidence type="ECO:0000256" key="7">
    <source>
        <dbReference type="ARBA" id="ARBA00023053"/>
    </source>
</evidence>
<reference evidence="15" key="1">
    <citation type="submission" date="2011-05" db="EMBL/GenBank/DDBJ databases">
        <authorList>
            <person name="Richards S.R."/>
            <person name="Qu J."/>
            <person name="Jiang H."/>
            <person name="Jhangiani S.N."/>
            <person name="Agravi P."/>
            <person name="Goodspeed R."/>
            <person name="Gross S."/>
            <person name="Mandapat C."/>
            <person name="Jackson L."/>
            <person name="Mathew T."/>
            <person name="Pu L."/>
            <person name="Thornton R."/>
            <person name="Saada N."/>
            <person name="Wilczek-Boney K.B."/>
            <person name="Lee S."/>
            <person name="Kovar C."/>
            <person name="Wu Y."/>
            <person name="Scherer S.E."/>
            <person name="Worley K.C."/>
            <person name="Muzny D.M."/>
            <person name="Gibbs R."/>
        </authorList>
    </citation>
    <scope>NUCLEOTIDE SEQUENCE</scope>
    <source>
        <strain evidence="15">Brora</strain>
    </source>
</reference>
<evidence type="ECO:0000256" key="6">
    <source>
        <dbReference type="ARBA" id="ARBA00022989"/>
    </source>
</evidence>
<sequence length="805" mass="93424">MLLQDYRLQDRCKLQRKRRLIKSLFIDSINEDKNISPQFYPILDHSSSYTFRVFWTLLILASFLIYCYQMHNRISYFLTSPKAVNVYRKKLEKFQFPLVSLCSYLNTYTMDFYKKSNPSFSIDAVMPLKTLVTMPDIDQSKMWNLSYRIDIVKKLRKSNTQKIPFGLLQKHRVTPLGICTQLKSNRSLEGPEITQSIEADLVIPKYKVDGYLTMTLDEPFDIQFYTFITDKSRALFKYDFTQYYFLSNKEEPCVPFKNYLACGKQCNIKKFENDPCCIPYTFLKQCNNPCNNSEATFELIQKHLLYLAGSTPTNDCNCTRSCETQIFEILVYYEKKDENASIKSRLADNHITVFHERWLYDLISLLSDFGGNLGLWLGFSLLSLTDCLIACAKRWKRQRDSHNHGAKNKFVMHVNKHRIKLKIFAAQMMEKKNKEEKFQTKCIHFVYICCGLMCCYILQNRINLYLSAPIQNTIKSVDNAVVTYPNIISCTGPHSGKLNLNKKHYFDRYHKVNTTKCEIDAYDLIHYKKINVDTLWNKQFENKYLDIFKYASSLAFKQLEHNSTQLNYTDGVCNKYSFGPKKYTIMAGFIVAALDVENICKPDASNIYFGAPLDPIFPPVLNLQPPYSETTIVLIRIIKVQKLNTFKNPCTNNVSRHYHCKQNCLVKKMKTQLLCSMPFATEENTRMCNSSSLAKETRRLYYKIQFSTDVEKECACPLPCQTTTYKLTSVIQPKFLRGISLILCNVYTNKVEVFDEQFQYSFVALVSDIGNVLSLTIGVSVLIGALSVINLFSNTFLSTKFADIK</sequence>
<accession>T1ITL7</accession>
<keyword evidence="11 12" id="KW-0407">Ion channel</keyword>
<reference evidence="14" key="2">
    <citation type="submission" date="2015-02" db="UniProtKB">
        <authorList>
            <consortium name="EnsemblMetazoa"/>
        </authorList>
    </citation>
    <scope>IDENTIFICATION</scope>
</reference>
<organism evidence="14 15">
    <name type="scientific">Strigamia maritima</name>
    <name type="common">European centipede</name>
    <name type="synonym">Geophilus maritimus</name>
    <dbReference type="NCBI Taxonomy" id="126957"/>
    <lineage>
        <taxon>Eukaryota</taxon>
        <taxon>Metazoa</taxon>
        <taxon>Ecdysozoa</taxon>
        <taxon>Arthropoda</taxon>
        <taxon>Myriapoda</taxon>
        <taxon>Chilopoda</taxon>
        <taxon>Pleurostigmophora</taxon>
        <taxon>Geophilomorpha</taxon>
        <taxon>Linotaeniidae</taxon>
        <taxon>Strigamia</taxon>
    </lineage>
</organism>
<keyword evidence="3 12" id="KW-0813">Transport</keyword>
<dbReference type="EMBL" id="JH431492">
    <property type="status" value="NOT_ANNOTATED_CDS"/>
    <property type="molecule type" value="Genomic_DNA"/>
</dbReference>
<feature type="transmembrane region" description="Helical" evidence="13">
    <location>
        <begin position="772"/>
        <end position="792"/>
    </location>
</feature>
<dbReference type="Pfam" id="PF00858">
    <property type="entry name" value="ASC"/>
    <property type="match status" value="3"/>
</dbReference>
<dbReference type="HOGENOM" id="CLU_349968_0_0_1"/>
<evidence type="ECO:0000256" key="10">
    <source>
        <dbReference type="ARBA" id="ARBA00023201"/>
    </source>
</evidence>
<dbReference type="PANTHER" id="PTHR11690">
    <property type="entry name" value="AMILORIDE-SENSITIVE SODIUM CHANNEL-RELATED"/>
    <property type="match status" value="1"/>
</dbReference>
<keyword evidence="6 13" id="KW-1133">Transmembrane helix</keyword>
<evidence type="ECO:0000256" key="13">
    <source>
        <dbReference type="SAM" id="Phobius"/>
    </source>
</evidence>
<dbReference type="GO" id="GO:0005886">
    <property type="term" value="C:plasma membrane"/>
    <property type="evidence" value="ECO:0007669"/>
    <property type="project" value="TreeGrafter"/>
</dbReference>
<name>T1ITL7_STRMM</name>
<keyword evidence="5 12" id="KW-0812">Transmembrane</keyword>
<evidence type="ECO:0000313" key="14">
    <source>
        <dbReference type="EnsemblMetazoa" id="SMAR004469-PA"/>
    </source>
</evidence>
<evidence type="ECO:0000256" key="5">
    <source>
        <dbReference type="ARBA" id="ARBA00022692"/>
    </source>
</evidence>
<protein>
    <submittedName>
        <fullName evidence="14">Uncharacterized protein</fullName>
    </submittedName>
</protein>
<evidence type="ECO:0000256" key="1">
    <source>
        <dbReference type="ARBA" id="ARBA00004141"/>
    </source>
</evidence>
<keyword evidence="7" id="KW-0915">Sodium</keyword>
<dbReference type="InterPro" id="IPR001873">
    <property type="entry name" value="ENaC"/>
</dbReference>
<dbReference type="EnsemblMetazoa" id="SMAR004469-RA">
    <property type="protein sequence ID" value="SMAR004469-PA"/>
    <property type="gene ID" value="SMAR004469"/>
</dbReference>
<evidence type="ECO:0000313" key="15">
    <source>
        <dbReference type="Proteomes" id="UP000014500"/>
    </source>
</evidence>
<evidence type="ECO:0000256" key="9">
    <source>
        <dbReference type="ARBA" id="ARBA00023136"/>
    </source>
</evidence>
<dbReference type="Gene3D" id="1.10.287.770">
    <property type="entry name" value="YojJ-like"/>
    <property type="match status" value="2"/>
</dbReference>
<feature type="transmembrane region" description="Helical" evidence="13">
    <location>
        <begin position="49"/>
        <end position="68"/>
    </location>
</feature>
<evidence type="ECO:0000256" key="2">
    <source>
        <dbReference type="ARBA" id="ARBA00007193"/>
    </source>
</evidence>
<evidence type="ECO:0000256" key="4">
    <source>
        <dbReference type="ARBA" id="ARBA00022461"/>
    </source>
</evidence>
<comment type="subcellular location">
    <subcellularLocation>
        <location evidence="1">Membrane</location>
        <topology evidence="1">Multi-pass membrane protein</topology>
    </subcellularLocation>
</comment>
<keyword evidence="8 12" id="KW-0406">Ion transport</keyword>
<keyword evidence="10 12" id="KW-0739">Sodium transport</keyword>
<dbReference type="PhylomeDB" id="T1ITL7"/>
<keyword evidence="9 13" id="KW-0472">Membrane</keyword>
<dbReference type="AlphaFoldDB" id="T1ITL7"/>
<dbReference type="Proteomes" id="UP000014500">
    <property type="component" value="Unassembled WGS sequence"/>
</dbReference>